<proteinExistence type="inferred from homology"/>
<comment type="caution">
    <text evidence="3">The sequence shown here is derived from an EMBL/GenBank/DDBJ whole genome shotgun (WGS) entry which is preliminary data.</text>
</comment>
<dbReference type="EMBL" id="BARW01007343">
    <property type="protein sequence ID" value="GAI86849.1"/>
    <property type="molecule type" value="Genomic_DNA"/>
</dbReference>
<dbReference type="PROSITE" id="PS00061">
    <property type="entry name" value="ADH_SHORT"/>
    <property type="match status" value="1"/>
</dbReference>
<dbReference type="PANTHER" id="PTHR42760:SF5">
    <property type="entry name" value="2-DEHYDRO-3-DEOXY-D-GLUCONATE 5-DEHYDROGENASE"/>
    <property type="match status" value="1"/>
</dbReference>
<comment type="similarity">
    <text evidence="1">Belongs to the short-chain dehydrogenases/reductases (SDR) family.</text>
</comment>
<dbReference type="PRINTS" id="PR00080">
    <property type="entry name" value="SDRFAMILY"/>
</dbReference>
<organism evidence="3">
    <name type="scientific">marine sediment metagenome</name>
    <dbReference type="NCBI Taxonomy" id="412755"/>
    <lineage>
        <taxon>unclassified sequences</taxon>
        <taxon>metagenomes</taxon>
        <taxon>ecological metagenomes</taxon>
    </lineage>
</organism>
<keyword evidence="2" id="KW-0560">Oxidoreductase</keyword>
<dbReference type="SUPFAM" id="SSF51735">
    <property type="entry name" value="NAD(P)-binding Rossmann-fold domains"/>
    <property type="match status" value="1"/>
</dbReference>
<reference evidence="3" key="1">
    <citation type="journal article" date="2014" name="Front. Microbiol.">
        <title>High frequency of phylogenetically diverse reductive dehalogenase-homologous genes in deep subseafloor sedimentary metagenomes.</title>
        <authorList>
            <person name="Kawai M."/>
            <person name="Futagami T."/>
            <person name="Toyoda A."/>
            <person name="Takaki Y."/>
            <person name="Nishi S."/>
            <person name="Hori S."/>
            <person name="Arai W."/>
            <person name="Tsubouchi T."/>
            <person name="Morono Y."/>
            <person name="Uchiyama I."/>
            <person name="Ito T."/>
            <person name="Fujiyama A."/>
            <person name="Inagaki F."/>
            <person name="Takami H."/>
        </authorList>
    </citation>
    <scope>NUCLEOTIDE SEQUENCE</scope>
    <source>
        <strain evidence="3">Expedition CK06-06</strain>
    </source>
</reference>
<dbReference type="InterPro" id="IPR002347">
    <property type="entry name" value="SDR_fam"/>
</dbReference>
<dbReference type="PANTHER" id="PTHR42760">
    <property type="entry name" value="SHORT-CHAIN DEHYDROGENASES/REDUCTASES FAMILY MEMBER"/>
    <property type="match status" value="1"/>
</dbReference>
<protein>
    <recommendedName>
        <fullName evidence="4">Gluconate 5-dehydrogenase</fullName>
    </recommendedName>
</protein>
<dbReference type="Gene3D" id="3.40.50.720">
    <property type="entry name" value="NAD(P)-binding Rossmann-like Domain"/>
    <property type="match status" value="1"/>
</dbReference>
<evidence type="ECO:0000256" key="1">
    <source>
        <dbReference type="ARBA" id="ARBA00006484"/>
    </source>
</evidence>
<dbReference type="GO" id="GO:0016616">
    <property type="term" value="F:oxidoreductase activity, acting on the CH-OH group of donors, NAD or NADP as acceptor"/>
    <property type="evidence" value="ECO:0007669"/>
    <property type="project" value="TreeGrafter"/>
</dbReference>
<dbReference type="PRINTS" id="PR00081">
    <property type="entry name" value="GDHRDH"/>
</dbReference>
<evidence type="ECO:0000313" key="3">
    <source>
        <dbReference type="EMBL" id="GAI86849.1"/>
    </source>
</evidence>
<dbReference type="AlphaFoldDB" id="X1U3G1"/>
<gene>
    <name evidence="3" type="ORF">S12H4_15317</name>
</gene>
<accession>X1U3G1</accession>
<dbReference type="Pfam" id="PF00106">
    <property type="entry name" value="adh_short"/>
    <property type="match status" value="1"/>
</dbReference>
<evidence type="ECO:0000256" key="2">
    <source>
        <dbReference type="ARBA" id="ARBA00023002"/>
    </source>
</evidence>
<sequence>MILNDINKEKLNKAVSTLSKEGITVYGCHFDVTDKKQIHQQILAIEKKVEQIDILVNSVGIQRRGPLETIEESVWQEVIDVNLNSVFLTSQQIIKGMISRKSGKIINICSLQSEIGRSTIAPYAASKGGVKMLTKAMAVEWAKYNIQVNGIGPGYFITDMTRTLAEDPKFDIWLRSRTPAGRWGDPSELVEYK</sequence>
<evidence type="ECO:0008006" key="4">
    <source>
        <dbReference type="Google" id="ProtNLM"/>
    </source>
</evidence>
<dbReference type="InterPro" id="IPR020904">
    <property type="entry name" value="Sc_DH/Rdtase_CS"/>
</dbReference>
<dbReference type="InterPro" id="IPR036291">
    <property type="entry name" value="NAD(P)-bd_dom_sf"/>
</dbReference>
<name>X1U3G1_9ZZZZ</name>